<organism evidence="3 5">
    <name type="scientific">Crassostrea virginica</name>
    <name type="common">Eastern oyster</name>
    <dbReference type="NCBI Taxonomy" id="6565"/>
    <lineage>
        <taxon>Eukaryota</taxon>
        <taxon>Metazoa</taxon>
        <taxon>Spiralia</taxon>
        <taxon>Lophotrochozoa</taxon>
        <taxon>Mollusca</taxon>
        <taxon>Bivalvia</taxon>
        <taxon>Autobranchia</taxon>
        <taxon>Pteriomorphia</taxon>
        <taxon>Ostreida</taxon>
        <taxon>Ostreoidea</taxon>
        <taxon>Ostreidae</taxon>
        <taxon>Crassostrea</taxon>
    </lineage>
</organism>
<feature type="transmembrane region" description="Helical" evidence="2">
    <location>
        <begin position="228"/>
        <end position="253"/>
    </location>
</feature>
<dbReference type="Proteomes" id="UP000694844">
    <property type="component" value="Chromosome 7"/>
</dbReference>
<dbReference type="GeneID" id="111103071"/>
<dbReference type="RefSeq" id="XP_022291780.1">
    <property type="nucleotide sequence ID" value="XM_022436072.1"/>
</dbReference>
<feature type="compositionally biased region" description="Basic and acidic residues" evidence="1">
    <location>
        <begin position="264"/>
        <end position="279"/>
    </location>
</feature>
<evidence type="ECO:0000256" key="1">
    <source>
        <dbReference type="SAM" id="MobiDB-lite"/>
    </source>
</evidence>
<dbReference type="OrthoDB" id="6210447at2759"/>
<gene>
    <name evidence="4 5" type="primary">LOC111103071</name>
</gene>
<evidence type="ECO:0000313" key="4">
    <source>
        <dbReference type="RefSeq" id="XP_022291780.1"/>
    </source>
</evidence>
<keyword evidence="3" id="KW-1185">Reference proteome</keyword>
<sequence length="426" mass="46587">MCPTFYENEVKMKSFLCVVLLYGAVVIFTKTNVGGCPIDGASENNTMKRCDGSYKSGRNVHVDFYQIKQPCICTLKAFFNGDILMLAKTNGYYECKNKVTVSLDTTSSVFNCKSTYPSSKTFTVVNNETIVNMKAEYIQSYTSGDFPVCFVINENGGRGGIVHVQCGNPTSSSTATTATTTTTFSSKKPSSEIINSEHPNTVSITDRNSTTNTHSSPENLMEDPNNPIYTIAGAAAGSIVVLVLVVLIVIIVIQNRKKEKHKAAKETGEVSERTNRAFDENEGLPDNPLYHSNVAEPVDEVGYSTIQKEQLGLPPTDEANKRKRDPDYDVPPNNKPITDPDTSSIPIYAVPNKSAASSPEDNQVHGMYAQVSKPRKGSPQVPVQAANQDGLMYLEVVNNSAIVNQNNPYTKNENKDGVTYAEIKRN</sequence>
<protein>
    <submittedName>
        <fullName evidence="4 5">Uncharacterized protein LOC111103071 isoform X1</fullName>
    </submittedName>
</protein>
<keyword evidence="2" id="KW-0472">Membrane</keyword>
<evidence type="ECO:0000313" key="5">
    <source>
        <dbReference type="RefSeq" id="XP_022291781.1"/>
    </source>
</evidence>
<name>A0A8B8AKU9_CRAVI</name>
<proteinExistence type="predicted"/>
<feature type="region of interest" description="Disordered" evidence="1">
    <location>
        <begin position="172"/>
        <end position="221"/>
    </location>
</feature>
<keyword evidence="2" id="KW-0812">Transmembrane</keyword>
<dbReference type="RefSeq" id="XP_022291781.1">
    <property type="nucleotide sequence ID" value="XM_022436073.1"/>
</dbReference>
<dbReference type="AlphaFoldDB" id="A0A8B8AKU9"/>
<evidence type="ECO:0000256" key="2">
    <source>
        <dbReference type="SAM" id="Phobius"/>
    </source>
</evidence>
<accession>A0A8B8AKU9</accession>
<feature type="compositionally biased region" description="Low complexity" evidence="1">
    <location>
        <begin position="172"/>
        <end position="188"/>
    </location>
</feature>
<evidence type="ECO:0000313" key="3">
    <source>
        <dbReference type="Proteomes" id="UP000694844"/>
    </source>
</evidence>
<feature type="compositionally biased region" description="Polar residues" evidence="1">
    <location>
        <begin position="192"/>
        <end position="218"/>
    </location>
</feature>
<feature type="region of interest" description="Disordered" evidence="1">
    <location>
        <begin position="260"/>
        <end position="292"/>
    </location>
</feature>
<keyword evidence="2" id="KW-1133">Transmembrane helix</keyword>
<dbReference type="KEGG" id="cvn:111103071"/>
<feature type="compositionally biased region" description="Basic and acidic residues" evidence="1">
    <location>
        <begin position="318"/>
        <end position="327"/>
    </location>
</feature>
<reference evidence="4 5" key="1">
    <citation type="submission" date="2025-04" db="UniProtKB">
        <authorList>
            <consortium name="RefSeq"/>
        </authorList>
    </citation>
    <scope>IDENTIFICATION</scope>
    <source>
        <tissue evidence="4 5">Whole sample</tissue>
    </source>
</reference>
<feature type="region of interest" description="Disordered" evidence="1">
    <location>
        <begin position="306"/>
        <end position="344"/>
    </location>
</feature>